<sequence>MRLLHTSTLTFNEFFSSDTPVYAILSHRWNAAPSSETSYQEFLYRNAHATHPGLWKIVQACALARVDVIKWIWIDTCCIDKSSSAELSEAINSMFGWYRESFFCYAFLNDVSPVAPNESVAKSAWHTRGWTLQELLAPQHMAFYDAEWTRIGSRRELAGEIAAATGIDASYLIHGPYYDSSDDREPFQDVCVATKMSWLARRQTSRVEDMAYCMLGIFGVNMPLLYGEGTKAFMRLQLEVLRKSDDESLFAWCYHEGYDVEKRGGMLAPWPWAFEESRNVRRYSEGRHEASRLPYAMTNKGLEFRVLVEQWAGEADEVEGSVVEVGLNCFLQSKNGPNSVWITLMRERKAWARVERETIKARPHLYTAVRRMGSVPYGAETRTVTFYVRQPGL</sequence>
<dbReference type="VEuPathDB" id="FungiDB:HMPREF1541_05990"/>
<evidence type="ECO:0000259" key="1">
    <source>
        <dbReference type="Pfam" id="PF06985"/>
    </source>
</evidence>
<dbReference type="GeneID" id="19973329"/>
<dbReference type="EMBL" id="KB822721">
    <property type="protein sequence ID" value="ETN39764.1"/>
    <property type="molecule type" value="Genomic_DNA"/>
</dbReference>
<name>W2RVN3_CYPE1</name>
<reference evidence="2 3" key="1">
    <citation type="submission" date="2013-03" db="EMBL/GenBank/DDBJ databases">
        <title>The Genome Sequence of Phialophora europaea CBS 101466.</title>
        <authorList>
            <consortium name="The Broad Institute Genomics Platform"/>
            <person name="Cuomo C."/>
            <person name="de Hoog S."/>
            <person name="Gorbushina A."/>
            <person name="Walker B."/>
            <person name="Young S.K."/>
            <person name="Zeng Q."/>
            <person name="Gargeya S."/>
            <person name="Fitzgerald M."/>
            <person name="Haas B."/>
            <person name="Abouelleil A."/>
            <person name="Allen A.W."/>
            <person name="Alvarado L."/>
            <person name="Arachchi H.M."/>
            <person name="Berlin A.M."/>
            <person name="Chapman S.B."/>
            <person name="Gainer-Dewar J."/>
            <person name="Goldberg J."/>
            <person name="Griggs A."/>
            <person name="Gujja S."/>
            <person name="Hansen M."/>
            <person name="Howarth C."/>
            <person name="Imamovic A."/>
            <person name="Ireland A."/>
            <person name="Larimer J."/>
            <person name="McCowan C."/>
            <person name="Murphy C."/>
            <person name="Pearson M."/>
            <person name="Poon T.W."/>
            <person name="Priest M."/>
            <person name="Roberts A."/>
            <person name="Saif S."/>
            <person name="Shea T."/>
            <person name="Sisk P."/>
            <person name="Sykes S."/>
            <person name="Wortman J."/>
            <person name="Nusbaum C."/>
            <person name="Birren B."/>
        </authorList>
    </citation>
    <scope>NUCLEOTIDE SEQUENCE [LARGE SCALE GENOMIC DNA]</scope>
    <source>
        <strain evidence="2 3">CBS 101466</strain>
    </source>
</reference>
<evidence type="ECO:0000313" key="3">
    <source>
        <dbReference type="Proteomes" id="UP000030752"/>
    </source>
</evidence>
<evidence type="ECO:0000313" key="2">
    <source>
        <dbReference type="EMBL" id="ETN39764.1"/>
    </source>
</evidence>
<dbReference type="Pfam" id="PF06985">
    <property type="entry name" value="HET"/>
    <property type="match status" value="1"/>
</dbReference>
<dbReference type="STRING" id="1220924.W2RVN3"/>
<dbReference type="eggNOG" id="KOG4177">
    <property type="taxonomic scope" value="Eukaryota"/>
</dbReference>
<dbReference type="InParanoid" id="W2RVN3"/>
<dbReference type="AlphaFoldDB" id="W2RVN3"/>
<dbReference type="OrthoDB" id="674604at2759"/>
<dbReference type="PANTHER" id="PTHR10622">
    <property type="entry name" value="HET DOMAIN-CONTAINING PROTEIN"/>
    <property type="match status" value="1"/>
</dbReference>
<protein>
    <recommendedName>
        <fullName evidence="1">Heterokaryon incompatibility domain-containing protein</fullName>
    </recommendedName>
</protein>
<keyword evidence="3" id="KW-1185">Reference proteome</keyword>
<accession>W2RVN3</accession>
<feature type="domain" description="Heterokaryon incompatibility" evidence="1">
    <location>
        <begin position="22"/>
        <end position="110"/>
    </location>
</feature>
<dbReference type="InterPro" id="IPR010730">
    <property type="entry name" value="HET"/>
</dbReference>
<dbReference type="Proteomes" id="UP000030752">
    <property type="component" value="Unassembled WGS sequence"/>
</dbReference>
<dbReference type="PANTHER" id="PTHR10622:SF10">
    <property type="entry name" value="HET DOMAIN-CONTAINING PROTEIN"/>
    <property type="match status" value="1"/>
</dbReference>
<dbReference type="HOGENOM" id="CLU_000288_138_0_1"/>
<organism evidence="2 3">
    <name type="scientific">Cyphellophora europaea (strain CBS 101466)</name>
    <name type="common">Phialophora europaea</name>
    <dbReference type="NCBI Taxonomy" id="1220924"/>
    <lineage>
        <taxon>Eukaryota</taxon>
        <taxon>Fungi</taxon>
        <taxon>Dikarya</taxon>
        <taxon>Ascomycota</taxon>
        <taxon>Pezizomycotina</taxon>
        <taxon>Eurotiomycetes</taxon>
        <taxon>Chaetothyriomycetidae</taxon>
        <taxon>Chaetothyriales</taxon>
        <taxon>Cyphellophoraceae</taxon>
        <taxon>Cyphellophora</taxon>
    </lineage>
</organism>
<dbReference type="RefSeq" id="XP_008718549.1">
    <property type="nucleotide sequence ID" value="XM_008720327.1"/>
</dbReference>
<proteinExistence type="predicted"/>
<gene>
    <name evidence="2" type="ORF">HMPREF1541_05990</name>
</gene>